<sequence length="130" mass="14336">MSAQKLKLISSLSIQVLIGAIIVSLLAAILLYNQMIKTRDLARGAVDQTEQLRLENAELKNQLYTVLDSQNLLAVADRLGLVKDADPRYMSLERDEQFIDIATALEAARSAEAALIEKTPPVKLIAVYAR</sequence>
<evidence type="ECO:0000313" key="3">
    <source>
        <dbReference type="Proteomes" id="UP000229526"/>
    </source>
</evidence>
<reference evidence="3" key="1">
    <citation type="submission" date="2017-09" db="EMBL/GenBank/DDBJ databases">
        <title>Depth-based differentiation of microbial function through sediment-hosted aquifers and enrichment of novel symbionts in the deep terrestrial subsurface.</title>
        <authorList>
            <person name="Probst A.J."/>
            <person name="Ladd B."/>
            <person name="Jarett J.K."/>
            <person name="Geller-Mcgrath D.E."/>
            <person name="Sieber C.M.K."/>
            <person name="Emerson J.B."/>
            <person name="Anantharaman K."/>
            <person name="Thomas B.C."/>
            <person name="Malmstrom R."/>
            <person name="Stieglmeier M."/>
            <person name="Klingl A."/>
            <person name="Woyke T."/>
            <person name="Ryan C.M."/>
            <person name="Banfield J.F."/>
        </authorList>
    </citation>
    <scope>NUCLEOTIDE SEQUENCE [LARGE SCALE GENOMIC DNA]</scope>
</reference>
<dbReference type="Proteomes" id="UP000229526">
    <property type="component" value="Unassembled WGS sequence"/>
</dbReference>
<organism evidence="2 3">
    <name type="scientific">Candidatus Harrisonbacteria bacterium CG10_big_fil_rev_8_21_14_0_10_49_15</name>
    <dbReference type="NCBI Taxonomy" id="1974587"/>
    <lineage>
        <taxon>Bacteria</taxon>
        <taxon>Candidatus Harrisoniibacteriota</taxon>
    </lineage>
</organism>
<name>A0A2H0UL63_9BACT</name>
<evidence type="ECO:0000313" key="2">
    <source>
        <dbReference type="EMBL" id="PIR87143.1"/>
    </source>
</evidence>
<protein>
    <submittedName>
        <fullName evidence="2">Uncharacterized protein</fullName>
    </submittedName>
</protein>
<accession>A0A2H0UL63</accession>
<comment type="caution">
    <text evidence="2">The sequence shown here is derived from an EMBL/GenBank/DDBJ whole genome shotgun (WGS) entry which is preliminary data.</text>
</comment>
<keyword evidence="1" id="KW-0472">Membrane</keyword>
<keyword evidence="1" id="KW-1133">Transmembrane helix</keyword>
<dbReference type="AlphaFoldDB" id="A0A2H0UL63"/>
<keyword evidence="1" id="KW-0812">Transmembrane</keyword>
<proteinExistence type="predicted"/>
<evidence type="ECO:0000256" key="1">
    <source>
        <dbReference type="SAM" id="Phobius"/>
    </source>
</evidence>
<feature type="transmembrane region" description="Helical" evidence="1">
    <location>
        <begin position="12"/>
        <end position="33"/>
    </location>
</feature>
<gene>
    <name evidence="2" type="ORF">COU11_01865</name>
</gene>
<dbReference type="EMBL" id="PFBD01000018">
    <property type="protein sequence ID" value="PIR87143.1"/>
    <property type="molecule type" value="Genomic_DNA"/>
</dbReference>